<name>A0A6A6U7S4_9PEZI</name>
<evidence type="ECO:0000313" key="3">
    <source>
        <dbReference type="Proteomes" id="UP000799302"/>
    </source>
</evidence>
<accession>A0A6A6U7S4</accession>
<keyword evidence="1" id="KW-0472">Membrane</keyword>
<evidence type="ECO:0000313" key="2">
    <source>
        <dbReference type="EMBL" id="KAF2668212.1"/>
    </source>
</evidence>
<dbReference type="AlphaFoldDB" id="A0A6A6U7S4"/>
<dbReference type="Proteomes" id="UP000799302">
    <property type="component" value="Unassembled WGS sequence"/>
</dbReference>
<reference evidence="2" key="1">
    <citation type="journal article" date="2020" name="Stud. Mycol.">
        <title>101 Dothideomycetes genomes: a test case for predicting lifestyles and emergence of pathogens.</title>
        <authorList>
            <person name="Haridas S."/>
            <person name="Albert R."/>
            <person name="Binder M."/>
            <person name="Bloem J."/>
            <person name="Labutti K."/>
            <person name="Salamov A."/>
            <person name="Andreopoulos B."/>
            <person name="Baker S."/>
            <person name="Barry K."/>
            <person name="Bills G."/>
            <person name="Bluhm B."/>
            <person name="Cannon C."/>
            <person name="Castanera R."/>
            <person name="Culley D."/>
            <person name="Daum C."/>
            <person name="Ezra D."/>
            <person name="Gonzalez J."/>
            <person name="Henrissat B."/>
            <person name="Kuo A."/>
            <person name="Liang C."/>
            <person name="Lipzen A."/>
            <person name="Lutzoni F."/>
            <person name="Magnuson J."/>
            <person name="Mondo S."/>
            <person name="Nolan M."/>
            <person name="Ohm R."/>
            <person name="Pangilinan J."/>
            <person name="Park H.-J."/>
            <person name="Ramirez L."/>
            <person name="Alfaro M."/>
            <person name="Sun H."/>
            <person name="Tritt A."/>
            <person name="Yoshinaga Y."/>
            <person name="Zwiers L.-H."/>
            <person name="Turgeon B."/>
            <person name="Goodwin S."/>
            <person name="Spatafora J."/>
            <person name="Crous P."/>
            <person name="Grigoriev I."/>
        </authorList>
    </citation>
    <scope>NUCLEOTIDE SEQUENCE</scope>
    <source>
        <strain evidence="2">CBS 115976</strain>
    </source>
</reference>
<evidence type="ECO:0000256" key="1">
    <source>
        <dbReference type="SAM" id="Phobius"/>
    </source>
</evidence>
<organism evidence="2 3">
    <name type="scientific">Microthyrium microscopicum</name>
    <dbReference type="NCBI Taxonomy" id="703497"/>
    <lineage>
        <taxon>Eukaryota</taxon>
        <taxon>Fungi</taxon>
        <taxon>Dikarya</taxon>
        <taxon>Ascomycota</taxon>
        <taxon>Pezizomycotina</taxon>
        <taxon>Dothideomycetes</taxon>
        <taxon>Dothideomycetes incertae sedis</taxon>
        <taxon>Microthyriales</taxon>
        <taxon>Microthyriaceae</taxon>
        <taxon>Microthyrium</taxon>
    </lineage>
</organism>
<keyword evidence="1" id="KW-1133">Transmembrane helix</keyword>
<sequence length="125" mass="13565">MALFKMEILGRVMPTRTPLAVPSAALSAVCSQRQTSDIYSRAMLPGRAFLFPNLAGFFCELALIMSLWFQLLTNINSSSASSVAGAAATALFCTASLPDTKSSSHHFQPRLLIHVYKISGWLLDV</sequence>
<protein>
    <submittedName>
        <fullName evidence="2">Uncharacterized protein</fullName>
    </submittedName>
</protein>
<proteinExistence type="predicted"/>
<keyword evidence="1" id="KW-0812">Transmembrane</keyword>
<dbReference type="EMBL" id="MU004236">
    <property type="protein sequence ID" value="KAF2668212.1"/>
    <property type="molecule type" value="Genomic_DNA"/>
</dbReference>
<feature type="transmembrane region" description="Helical" evidence="1">
    <location>
        <begin position="49"/>
        <end position="69"/>
    </location>
</feature>
<keyword evidence="3" id="KW-1185">Reference proteome</keyword>
<gene>
    <name evidence="2" type="ORF">BT63DRAFT_270883</name>
</gene>